<comment type="caution">
    <text evidence="1">The sequence shown here is derived from an EMBL/GenBank/DDBJ whole genome shotgun (WGS) entry which is preliminary data.</text>
</comment>
<evidence type="ECO:0000313" key="1">
    <source>
        <dbReference type="EMBL" id="RSH92618.1"/>
    </source>
</evidence>
<organism evidence="1 2">
    <name type="scientific">Saitozyma podzolica</name>
    <dbReference type="NCBI Taxonomy" id="1890683"/>
    <lineage>
        <taxon>Eukaryota</taxon>
        <taxon>Fungi</taxon>
        <taxon>Dikarya</taxon>
        <taxon>Basidiomycota</taxon>
        <taxon>Agaricomycotina</taxon>
        <taxon>Tremellomycetes</taxon>
        <taxon>Tremellales</taxon>
        <taxon>Trimorphomycetaceae</taxon>
        <taxon>Saitozyma</taxon>
    </lineage>
</organism>
<dbReference type="EMBL" id="RSCD01000005">
    <property type="protein sequence ID" value="RSH92618.1"/>
    <property type="molecule type" value="Genomic_DNA"/>
</dbReference>
<dbReference type="Proteomes" id="UP000279259">
    <property type="component" value="Unassembled WGS sequence"/>
</dbReference>
<protein>
    <submittedName>
        <fullName evidence="1">Uncharacterized protein</fullName>
    </submittedName>
</protein>
<dbReference type="AlphaFoldDB" id="A0A427YNB4"/>
<gene>
    <name evidence="1" type="ORF">EHS25_008063</name>
</gene>
<evidence type="ECO:0000313" key="2">
    <source>
        <dbReference type="Proteomes" id="UP000279259"/>
    </source>
</evidence>
<sequence>MGCTSSRHAERYYDADLPFPNGMATPTSIHLIRATTLLHPLETLRSRSPPASLQRPLRFDSIGELRARISAMGGWHESAARL</sequence>
<proteinExistence type="predicted"/>
<reference evidence="1 2" key="1">
    <citation type="submission" date="2018-11" db="EMBL/GenBank/DDBJ databases">
        <title>Genome sequence of Saitozyma podzolica DSM 27192.</title>
        <authorList>
            <person name="Aliyu H."/>
            <person name="Gorte O."/>
            <person name="Ochsenreither K."/>
        </authorList>
    </citation>
    <scope>NUCLEOTIDE SEQUENCE [LARGE SCALE GENOMIC DNA]</scope>
    <source>
        <strain evidence="1 2">DSM 27192</strain>
    </source>
</reference>
<accession>A0A427YNB4</accession>
<keyword evidence="2" id="KW-1185">Reference proteome</keyword>
<name>A0A427YNB4_9TREE</name>